<organism evidence="1 2">
    <name type="scientific">Corynebacterium sanguinis</name>
    <dbReference type="NCBI Taxonomy" id="2594913"/>
    <lineage>
        <taxon>Bacteria</taxon>
        <taxon>Bacillati</taxon>
        <taxon>Actinomycetota</taxon>
        <taxon>Actinomycetes</taxon>
        <taxon>Mycobacteriales</taxon>
        <taxon>Corynebacteriaceae</taxon>
        <taxon>Corynebacterium</taxon>
    </lineage>
</organism>
<reference evidence="1 2" key="1">
    <citation type="submission" date="2018-12" db="EMBL/GenBank/DDBJ databases">
        <title>Corynebacterium sanguinis sp. nov., a clinically-associated and environmental corynebacterium.</title>
        <authorList>
            <person name="Gonzales-Siles L."/>
            <person name="Jaen-Luchoro D."/>
            <person name="Cardew S."/>
            <person name="Inganas E."/>
            <person name="Ohlen M."/>
            <person name="Jensie-Markopolous S."/>
            <person name="Pinyeiro-Iglesias B."/>
            <person name="Molin K."/>
            <person name="Skovbjerg S."/>
            <person name="Svensson-Stadler L."/>
            <person name="Funke G."/>
            <person name="Moore E.R.B."/>
        </authorList>
    </citation>
    <scope>NUCLEOTIDE SEQUENCE [LARGE SCALE GENOMIC DNA]</scope>
    <source>
        <strain evidence="1 2">58734</strain>
    </source>
</reference>
<proteinExistence type="predicted"/>
<dbReference type="EMBL" id="RXIR01000011">
    <property type="protein sequence ID" value="TVS28602.1"/>
    <property type="molecule type" value="Genomic_DNA"/>
</dbReference>
<comment type="caution">
    <text evidence="1">The sequence shown here is derived from an EMBL/GenBank/DDBJ whole genome shotgun (WGS) entry which is preliminary data.</text>
</comment>
<dbReference type="GeneID" id="74901845"/>
<gene>
    <name evidence="1" type="ORF">EKI59_06435</name>
</gene>
<protein>
    <submittedName>
        <fullName evidence="1">Uncharacterized protein</fullName>
    </submittedName>
</protein>
<dbReference type="AlphaFoldDB" id="A0A6C1U0T4"/>
<accession>A0A6C1U0T4</accession>
<name>A0A6C1U0T4_9CORY</name>
<dbReference type="RefSeq" id="WP_144317853.1">
    <property type="nucleotide sequence ID" value="NZ_CP038157.1"/>
</dbReference>
<evidence type="ECO:0000313" key="2">
    <source>
        <dbReference type="Proteomes" id="UP000336646"/>
    </source>
</evidence>
<sequence>MTDHNPADDLDLGDASSILRFVEKALLVDPVLQEKRPWQGFITVASFDDSQSAVQIFKFDGILTLPGAKSPRTARKARGGPGFWCTTSSSRASATHFFGPTKMLSGASTQSIRAARQPF</sequence>
<evidence type="ECO:0000313" key="1">
    <source>
        <dbReference type="EMBL" id="TVS28602.1"/>
    </source>
</evidence>
<dbReference type="Proteomes" id="UP000336646">
    <property type="component" value="Unassembled WGS sequence"/>
</dbReference>